<reference evidence="1" key="2">
    <citation type="submission" date="2012-02" db="EMBL/GenBank/DDBJ databases">
        <authorList>
            <person name="Genoscope - CEA"/>
        </authorList>
    </citation>
    <scope>NUCLEOTIDE SEQUENCE</scope>
</reference>
<protein>
    <submittedName>
        <fullName evidence="1">Gliding motility protein gldH</fullName>
    </submittedName>
</protein>
<dbReference type="EMBL" id="FO117616">
    <property type="protein sequence ID" value="CCG00712.1"/>
    <property type="molecule type" value="Genomic_DNA"/>
</dbReference>
<name>H6RI51_9BACT</name>
<proteinExistence type="predicted"/>
<dbReference type="InterPro" id="IPR020018">
    <property type="entry name" value="Motility-assoc_lipoprot_GldH"/>
</dbReference>
<gene>
    <name evidence="1" type="primary">gldH</name>
    <name evidence="1" type="ORF">VIS_S3DNC70014</name>
</gene>
<dbReference type="NCBIfam" id="TIGR03511">
    <property type="entry name" value="GldH_lipo"/>
    <property type="match status" value="1"/>
</dbReference>
<sequence>MFSCDNILEFNQYKTLENSFWKSGEKIEFAFEVKDTILPKNLYINIRNNNDYEFSNLYIITELKFPNNTLVIDTLHYEMADISGMFLGNGFSEIKENKLFYKEYKVFPVSGNYVLDIRHAMRKNGEIDAIEKLYGLQDIGFSIEKINE</sequence>
<reference evidence="1" key="1">
    <citation type="journal article" date="2012" name="Environ. Microbiol.">
        <title>Genomic content of uncultured Bacteroidetes from contrasting oceanic provinces in the North Atlantic Ocean.</title>
        <authorList>
            <person name="Gomez-Pereira P.R."/>
            <person name="Schuler M."/>
            <person name="Fuchs B.M."/>
            <person name="Bennke C."/>
            <person name="Teeling H."/>
            <person name="Waldmann J."/>
            <person name="Richter M."/>
            <person name="Barbe V."/>
            <person name="Bataille E."/>
            <person name="Glockner F.O."/>
            <person name="Amann R."/>
        </authorList>
    </citation>
    <scope>NUCLEOTIDE SEQUENCE</scope>
</reference>
<accession>H6RI51</accession>
<organism evidence="1">
    <name type="scientific">uncultured Flavobacteriia bacterium</name>
    <dbReference type="NCBI Taxonomy" id="212695"/>
    <lineage>
        <taxon>Bacteria</taxon>
        <taxon>Pseudomonadati</taxon>
        <taxon>Bacteroidota</taxon>
        <taxon>Flavobacteriia</taxon>
        <taxon>environmental samples</taxon>
    </lineage>
</organism>
<evidence type="ECO:0000313" key="1">
    <source>
        <dbReference type="EMBL" id="CCG00712.1"/>
    </source>
</evidence>
<dbReference type="Pfam" id="PF14109">
    <property type="entry name" value="GldH_lipo"/>
    <property type="match status" value="1"/>
</dbReference>
<dbReference type="AlphaFoldDB" id="H6RI51"/>